<evidence type="ECO:0000256" key="3">
    <source>
        <dbReference type="ARBA" id="ARBA00023125"/>
    </source>
</evidence>
<evidence type="ECO:0000256" key="2">
    <source>
        <dbReference type="ARBA" id="ARBA00023015"/>
    </source>
</evidence>
<evidence type="ECO:0000256" key="1">
    <source>
        <dbReference type="ARBA" id="ARBA00009437"/>
    </source>
</evidence>
<keyword evidence="3" id="KW-0238">DNA-binding</keyword>
<keyword evidence="2" id="KW-0805">Transcription regulation</keyword>
<gene>
    <name evidence="6" type="ORF">J1N51_07215</name>
</gene>
<dbReference type="GO" id="GO:0003677">
    <property type="term" value="F:DNA binding"/>
    <property type="evidence" value="ECO:0007669"/>
    <property type="project" value="UniProtKB-KW"/>
</dbReference>
<protein>
    <submittedName>
        <fullName evidence="6">LysR family transcriptional regulator</fullName>
    </submittedName>
</protein>
<evidence type="ECO:0000313" key="7">
    <source>
        <dbReference type="Proteomes" id="UP000682739"/>
    </source>
</evidence>
<dbReference type="InterPro" id="IPR036390">
    <property type="entry name" value="WH_DNA-bd_sf"/>
</dbReference>
<dbReference type="PANTHER" id="PTHR30346">
    <property type="entry name" value="TRANSCRIPTIONAL DUAL REGULATOR HCAR-RELATED"/>
    <property type="match status" value="1"/>
</dbReference>
<evidence type="ECO:0000259" key="5">
    <source>
        <dbReference type="PROSITE" id="PS50931"/>
    </source>
</evidence>
<dbReference type="SUPFAM" id="SSF46785">
    <property type="entry name" value="Winged helix' DNA-binding domain"/>
    <property type="match status" value="1"/>
</dbReference>
<dbReference type="PANTHER" id="PTHR30346:SF10">
    <property type="entry name" value="TRANSCRIPTIONAL REGULATOR OF OXIDATIVE STRESS OXYR"/>
    <property type="match status" value="1"/>
</dbReference>
<proteinExistence type="inferred from homology"/>
<dbReference type="FunFam" id="1.10.10.10:FF:000001">
    <property type="entry name" value="LysR family transcriptional regulator"/>
    <property type="match status" value="1"/>
</dbReference>
<dbReference type="GO" id="GO:0003700">
    <property type="term" value="F:DNA-binding transcription factor activity"/>
    <property type="evidence" value="ECO:0007669"/>
    <property type="project" value="InterPro"/>
</dbReference>
<dbReference type="InterPro" id="IPR005119">
    <property type="entry name" value="LysR_subst-bd"/>
</dbReference>
<dbReference type="Gene3D" id="3.40.190.10">
    <property type="entry name" value="Periplasmic binding protein-like II"/>
    <property type="match status" value="2"/>
</dbReference>
<reference evidence="6" key="1">
    <citation type="submission" date="2021-03" db="EMBL/GenBank/DDBJ databases">
        <title>Description of Psychrosphaera ytuae sp. nov. isolated from deep sea sediment of South China Sea.</title>
        <authorList>
            <person name="Zhang J."/>
            <person name="Xu X.-D."/>
        </authorList>
    </citation>
    <scope>NUCLEOTIDE SEQUENCE</scope>
    <source>
        <strain evidence="6">MTZ26</strain>
    </source>
</reference>
<dbReference type="Pfam" id="PF00126">
    <property type="entry name" value="HTH_1"/>
    <property type="match status" value="1"/>
</dbReference>
<keyword evidence="4" id="KW-0804">Transcription</keyword>
<dbReference type="EMBL" id="CP072110">
    <property type="protein sequence ID" value="QTH65210.1"/>
    <property type="molecule type" value="Genomic_DNA"/>
</dbReference>
<evidence type="ECO:0000313" key="6">
    <source>
        <dbReference type="EMBL" id="QTH65210.1"/>
    </source>
</evidence>
<feature type="domain" description="HTH lysR-type" evidence="5">
    <location>
        <begin position="4"/>
        <end position="61"/>
    </location>
</feature>
<dbReference type="PRINTS" id="PR00039">
    <property type="entry name" value="HTHLYSR"/>
</dbReference>
<evidence type="ECO:0000256" key="4">
    <source>
        <dbReference type="ARBA" id="ARBA00023163"/>
    </source>
</evidence>
<sequence>MKLPKLQQLKYLVALHDTGHFGQAAKKCFVSQSTLSSAIQSLEEQLDSQLIERDHKTFVFTSLGLDVVEKSRQIIELSADLVATSSSGGDEFVGELHVGIIPTIAPFVLTELIKKMQMDCPQLQLYVREDTSDNCLSLLRDGQLDIVLLATPYDTHEFVKLDIASDRFHRVFHPENKEPRTYLLESEHCLSEHAINGCHLTDDHNIHPFHASSLSSLLAMVEGHKGETYLPTLALNSGVLKGSSLQAESMTNPDAARELSLVWRKTSHRRSFYLAVSELFKTVIETKLAAD</sequence>
<keyword evidence="7" id="KW-1185">Reference proteome</keyword>
<dbReference type="Proteomes" id="UP000682739">
    <property type="component" value="Chromosome"/>
</dbReference>
<dbReference type="RefSeq" id="WP_208833245.1">
    <property type="nucleotide sequence ID" value="NZ_CP072110.1"/>
</dbReference>
<dbReference type="GO" id="GO:0032993">
    <property type="term" value="C:protein-DNA complex"/>
    <property type="evidence" value="ECO:0007669"/>
    <property type="project" value="TreeGrafter"/>
</dbReference>
<dbReference type="AlphaFoldDB" id="A0A975DDK6"/>
<dbReference type="InterPro" id="IPR000847">
    <property type="entry name" value="LysR_HTH_N"/>
</dbReference>
<accession>A0A975DDK6</accession>
<dbReference type="Gene3D" id="1.10.10.10">
    <property type="entry name" value="Winged helix-like DNA-binding domain superfamily/Winged helix DNA-binding domain"/>
    <property type="match status" value="1"/>
</dbReference>
<dbReference type="InterPro" id="IPR036388">
    <property type="entry name" value="WH-like_DNA-bd_sf"/>
</dbReference>
<dbReference type="KEGG" id="psym:J1N51_07215"/>
<name>A0A975DDK6_9GAMM</name>
<dbReference type="Pfam" id="PF03466">
    <property type="entry name" value="LysR_substrate"/>
    <property type="match status" value="1"/>
</dbReference>
<comment type="similarity">
    <text evidence="1">Belongs to the LysR transcriptional regulatory family.</text>
</comment>
<dbReference type="SUPFAM" id="SSF53850">
    <property type="entry name" value="Periplasmic binding protein-like II"/>
    <property type="match status" value="1"/>
</dbReference>
<dbReference type="PROSITE" id="PS50931">
    <property type="entry name" value="HTH_LYSR"/>
    <property type="match status" value="1"/>
</dbReference>
<organism evidence="6 7">
    <name type="scientific">Psychrosphaera ytuae</name>
    <dbReference type="NCBI Taxonomy" id="2820710"/>
    <lineage>
        <taxon>Bacteria</taxon>
        <taxon>Pseudomonadati</taxon>
        <taxon>Pseudomonadota</taxon>
        <taxon>Gammaproteobacteria</taxon>
        <taxon>Alteromonadales</taxon>
        <taxon>Pseudoalteromonadaceae</taxon>
        <taxon>Psychrosphaera</taxon>
    </lineage>
</organism>